<proteinExistence type="predicted"/>
<accession>A0A7C5UTG1</accession>
<reference evidence="1" key="1">
    <citation type="journal article" date="2020" name="mSystems">
        <title>Genome- and Community-Level Interaction Insights into Carbon Utilization and Element Cycling Functions of Hydrothermarchaeota in Hydrothermal Sediment.</title>
        <authorList>
            <person name="Zhou Z."/>
            <person name="Liu Y."/>
            <person name="Xu W."/>
            <person name="Pan J."/>
            <person name="Luo Z.H."/>
            <person name="Li M."/>
        </authorList>
    </citation>
    <scope>NUCLEOTIDE SEQUENCE [LARGE SCALE GENOMIC DNA]</scope>
    <source>
        <strain evidence="1">SpSt-1</strain>
    </source>
</reference>
<sequence length="77" mass="9297">MIHVFLEMLYGGIIVCGRCNRWYPIINGVALMYPDDIRLYTRVNIIEKLFIKRFKDKFPKYVVSKDPLKLLRDYRNI</sequence>
<gene>
    <name evidence="1" type="ORF">ENL47_05715</name>
</gene>
<dbReference type="SUPFAM" id="SSF158997">
    <property type="entry name" value="Trm112p-like"/>
    <property type="match status" value="1"/>
</dbReference>
<dbReference type="EMBL" id="DRUB01000108">
    <property type="protein sequence ID" value="HHR96303.1"/>
    <property type="molecule type" value="Genomic_DNA"/>
</dbReference>
<dbReference type="Gene3D" id="2.20.25.10">
    <property type="match status" value="1"/>
</dbReference>
<protein>
    <recommendedName>
        <fullName evidence="2">Trm112 family protein</fullName>
    </recommendedName>
</protein>
<comment type="caution">
    <text evidence="1">The sequence shown here is derived from an EMBL/GenBank/DDBJ whole genome shotgun (WGS) entry which is preliminary data.</text>
</comment>
<organism evidence="1">
    <name type="scientific">Ignisphaera aggregans</name>
    <dbReference type="NCBI Taxonomy" id="334771"/>
    <lineage>
        <taxon>Archaea</taxon>
        <taxon>Thermoproteota</taxon>
        <taxon>Thermoprotei</taxon>
        <taxon>Desulfurococcales</taxon>
        <taxon>Desulfurococcaceae</taxon>
        <taxon>Ignisphaera</taxon>
    </lineage>
</organism>
<name>A0A7C5UTG1_9CREN</name>
<evidence type="ECO:0000313" key="1">
    <source>
        <dbReference type="EMBL" id="HHR96303.1"/>
    </source>
</evidence>
<dbReference type="AlphaFoldDB" id="A0A7C5UTG1"/>
<evidence type="ECO:0008006" key="2">
    <source>
        <dbReference type="Google" id="ProtNLM"/>
    </source>
</evidence>